<dbReference type="EMBL" id="JASCZI010211811">
    <property type="protein sequence ID" value="MED6196868.1"/>
    <property type="molecule type" value="Genomic_DNA"/>
</dbReference>
<accession>A0ABU6XJG9</accession>
<proteinExistence type="predicted"/>
<sequence>MGYRLVPPTRPLDREPRTKLVCDVGAALHQGLGAFWAKALLRKLANPANQLYEFGALFWTSPKPRIWQPNTCGPPGAPQSLLQRRSARIPASGIITSEPSTSSQLASSPVATIHEEPSSTVPPNLRT</sequence>
<feature type="region of interest" description="Disordered" evidence="1">
    <location>
        <begin position="92"/>
        <end position="127"/>
    </location>
</feature>
<evidence type="ECO:0000313" key="3">
    <source>
        <dbReference type="Proteomes" id="UP001341840"/>
    </source>
</evidence>
<name>A0ABU6XJG9_9FABA</name>
<dbReference type="Proteomes" id="UP001341840">
    <property type="component" value="Unassembled WGS sequence"/>
</dbReference>
<evidence type="ECO:0000313" key="2">
    <source>
        <dbReference type="EMBL" id="MED6196868.1"/>
    </source>
</evidence>
<keyword evidence="3" id="KW-1185">Reference proteome</keyword>
<feature type="compositionally biased region" description="Polar residues" evidence="1">
    <location>
        <begin position="118"/>
        <end position="127"/>
    </location>
</feature>
<gene>
    <name evidence="2" type="ORF">PIB30_051344</name>
</gene>
<organism evidence="2 3">
    <name type="scientific">Stylosanthes scabra</name>
    <dbReference type="NCBI Taxonomy" id="79078"/>
    <lineage>
        <taxon>Eukaryota</taxon>
        <taxon>Viridiplantae</taxon>
        <taxon>Streptophyta</taxon>
        <taxon>Embryophyta</taxon>
        <taxon>Tracheophyta</taxon>
        <taxon>Spermatophyta</taxon>
        <taxon>Magnoliopsida</taxon>
        <taxon>eudicotyledons</taxon>
        <taxon>Gunneridae</taxon>
        <taxon>Pentapetalae</taxon>
        <taxon>rosids</taxon>
        <taxon>fabids</taxon>
        <taxon>Fabales</taxon>
        <taxon>Fabaceae</taxon>
        <taxon>Papilionoideae</taxon>
        <taxon>50 kb inversion clade</taxon>
        <taxon>dalbergioids sensu lato</taxon>
        <taxon>Dalbergieae</taxon>
        <taxon>Pterocarpus clade</taxon>
        <taxon>Stylosanthes</taxon>
    </lineage>
</organism>
<evidence type="ECO:0000256" key="1">
    <source>
        <dbReference type="SAM" id="MobiDB-lite"/>
    </source>
</evidence>
<reference evidence="2 3" key="1">
    <citation type="journal article" date="2023" name="Plants (Basel)">
        <title>Bridging the Gap: Combining Genomics and Transcriptomics Approaches to Understand Stylosanthes scabra, an Orphan Legume from the Brazilian Caatinga.</title>
        <authorList>
            <person name="Ferreira-Neto J.R.C."/>
            <person name="da Silva M.D."/>
            <person name="Binneck E."/>
            <person name="de Melo N.F."/>
            <person name="da Silva R.H."/>
            <person name="de Melo A.L.T.M."/>
            <person name="Pandolfi V."/>
            <person name="Bustamante F.O."/>
            <person name="Brasileiro-Vidal A.C."/>
            <person name="Benko-Iseppon A.M."/>
        </authorList>
    </citation>
    <scope>NUCLEOTIDE SEQUENCE [LARGE SCALE GENOMIC DNA]</scope>
    <source>
        <tissue evidence="2">Leaves</tissue>
    </source>
</reference>
<protein>
    <submittedName>
        <fullName evidence="2">Uncharacterized protein</fullName>
    </submittedName>
</protein>
<comment type="caution">
    <text evidence="2">The sequence shown here is derived from an EMBL/GenBank/DDBJ whole genome shotgun (WGS) entry which is preliminary data.</text>
</comment>
<feature type="compositionally biased region" description="Polar residues" evidence="1">
    <location>
        <begin position="94"/>
        <end position="110"/>
    </location>
</feature>